<organism evidence="1 2">
    <name type="scientific">Actinomadura rugatobispora</name>
    <dbReference type="NCBI Taxonomy" id="1994"/>
    <lineage>
        <taxon>Bacteria</taxon>
        <taxon>Bacillati</taxon>
        <taxon>Actinomycetota</taxon>
        <taxon>Actinomycetes</taxon>
        <taxon>Streptosporangiales</taxon>
        <taxon>Thermomonosporaceae</taxon>
        <taxon>Actinomadura</taxon>
    </lineage>
</organism>
<dbReference type="Proteomes" id="UP001596074">
    <property type="component" value="Unassembled WGS sequence"/>
</dbReference>
<sequence length="107" mass="11623">MIAAVCRARRRGGLAVTADTRPHAVRFGLLAHLCFKLKERQGCGSLLVHPRQGEAVLYVPYTERQGRLGVAAVDHRGRWLYAFGDQWNVAGDVAGTAAAIAWAVGLR</sequence>
<evidence type="ECO:0000313" key="1">
    <source>
        <dbReference type="EMBL" id="MFC5744584.1"/>
    </source>
</evidence>
<protein>
    <submittedName>
        <fullName evidence="1">Uncharacterized protein</fullName>
    </submittedName>
</protein>
<gene>
    <name evidence="1" type="ORF">ACFPZN_03030</name>
</gene>
<keyword evidence="2" id="KW-1185">Reference proteome</keyword>
<comment type="caution">
    <text evidence="1">The sequence shown here is derived from an EMBL/GenBank/DDBJ whole genome shotgun (WGS) entry which is preliminary data.</text>
</comment>
<proteinExistence type="predicted"/>
<dbReference type="EMBL" id="JBHSON010000003">
    <property type="protein sequence ID" value="MFC5744584.1"/>
    <property type="molecule type" value="Genomic_DNA"/>
</dbReference>
<accession>A0ABW0ZSG9</accession>
<evidence type="ECO:0000313" key="2">
    <source>
        <dbReference type="Proteomes" id="UP001596074"/>
    </source>
</evidence>
<name>A0ABW0ZSG9_9ACTN</name>
<dbReference type="RefSeq" id="WP_378279877.1">
    <property type="nucleotide sequence ID" value="NZ_JBHSON010000003.1"/>
</dbReference>
<reference evidence="2" key="1">
    <citation type="journal article" date="2019" name="Int. J. Syst. Evol. Microbiol.">
        <title>The Global Catalogue of Microorganisms (GCM) 10K type strain sequencing project: providing services to taxonomists for standard genome sequencing and annotation.</title>
        <authorList>
            <consortium name="The Broad Institute Genomics Platform"/>
            <consortium name="The Broad Institute Genome Sequencing Center for Infectious Disease"/>
            <person name="Wu L."/>
            <person name="Ma J."/>
        </authorList>
    </citation>
    <scope>NUCLEOTIDE SEQUENCE [LARGE SCALE GENOMIC DNA]</scope>
    <source>
        <strain evidence="2">KCTC 42087</strain>
    </source>
</reference>